<dbReference type="PANTHER" id="PTHR43319">
    <property type="entry name" value="BETA-LACTAMASE-RELATED"/>
    <property type="match status" value="1"/>
</dbReference>
<gene>
    <name evidence="2" type="ORF">M4V62_28810</name>
</gene>
<sequence>MTREIRIQGTTAAGYEAVRDAFTALLAGEKPDHAAQLAAYVRGKQVVDLWVGPDTDGTTLFGVYSSTKGAAHLVMALLVQDGTLDLDREVAHYWPEFAAEGKGRITLRELLSHRAGIVGADSGFSPDEVADDRAIAARLAAQRPYWRPGTAFGYHAFSIGALAGEVVFRATGQTLQEVYEERVRAPYGLDFHLGLPEALEPRFRSVLPMIPSATEQAFLDAQPPQPHTLNSIAFNRNGAHPTGLQALPNSRLVRAKGPASVGGVASARGLAGMYAAAVSGLDGRDPLLKADTVAEFGQIHSNGYDLVTQAHKSFGVGFQSTAEAGYPFLGAGSIGHKGVGGSQAFADPRSGLAYGYTRRRFPFPGGPPPEDEPLVRAIHTALHAAIHTTAVSC</sequence>
<protein>
    <submittedName>
        <fullName evidence="2">Beta-lactamase family protein</fullName>
    </submittedName>
</protein>
<name>A0ABY4PY81_9ACTN</name>
<dbReference type="InterPro" id="IPR012338">
    <property type="entry name" value="Beta-lactam/transpept-like"/>
</dbReference>
<dbReference type="SUPFAM" id="SSF56601">
    <property type="entry name" value="beta-lactamase/transpeptidase-like"/>
    <property type="match status" value="1"/>
</dbReference>
<dbReference type="Proteomes" id="UP000829992">
    <property type="component" value="Chromosome"/>
</dbReference>
<reference evidence="2 3" key="1">
    <citation type="submission" date="2022-05" db="EMBL/GenBank/DDBJ databases">
        <authorList>
            <person name="Zhou X."/>
            <person name="Li K."/>
            <person name="Man Y."/>
        </authorList>
    </citation>
    <scope>NUCLEOTIDE SEQUENCE [LARGE SCALE GENOMIC DNA]</scope>
    <source>
        <strain evidence="2 3">MS405</strain>
    </source>
</reference>
<organism evidence="2 3">
    <name type="scientific">Streptomyces durmitorensis</name>
    <dbReference type="NCBI Taxonomy" id="319947"/>
    <lineage>
        <taxon>Bacteria</taxon>
        <taxon>Bacillati</taxon>
        <taxon>Actinomycetota</taxon>
        <taxon>Actinomycetes</taxon>
        <taxon>Kitasatosporales</taxon>
        <taxon>Streptomycetaceae</taxon>
        <taxon>Streptomyces</taxon>
    </lineage>
</organism>
<dbReference type="InterPro" id="IPR052907">
    <property type="entry name" value="Beta-lactamase/esterase"/>
</dbReference>
<dbReference type="InterPro" id="IPR001466">
    <property type="entry name" value="Beta-lactam-related"/>
</dbReference>
<dbReference type="EMBL" id="CP097289">
    <property type="protein sequence ID" value="UQT58741.1"/>
    <property type="molecule type" value="Genomic_DNA"/>
</dbReference>
<evidence type="ECO:0000313" key="2">
    <source>
        <dbReference type="EMBL" id="UQT58741.1"/>
    </source>
</evidence>
<accession>A0ABY4PY81</accession>
<feature type="domain" description="Beta-lactamase-related" evidence="1">
    <location>
        <begin position="34"/>
        <end position="357"/>
    </location>
</feature>
<proteinExistence type="predicted"/>
<dbReference type="Gene3D" id="3.40.710.10">
    <property type="entry name" value="DD-peptidase/beta-lactamase superfamily"/>
    <property type="match status" value="1"/>
</dbReference>
<dbReference type="RefSeq" id="WP_249590104.1">
    <property type="nucleotide sequence ID" value="NZ_BAAAQL010000011.1"/>
</dbReference>
<evidence type="ECO:0000259" key="1">
    <source>
        <dbReference type="Pfam" id="PF00144"/>
    </source>
</evidence>
<dbReference type="Pfam" id="PF00144">
    <property type="entry name" value="Beta-lactamase"/>
    <property type="match status" value="1"/>
</dbReference>
<dbReference type="PANTHER" id="PTHR43319:SF3">
    <property type="entry name" value="BETA-LACTAMASE-RELATED DOMAIN-CONTAINING PROTEIN"/>
    <property type="match status" value="1"/>
</dbReference>
<keyword evidence="3" id="KW-1185">Reference proteome</keyword>
<evidence type="ECO:0000313" key="3">
    <source>
        <dbReference type="Proteomes" id="UP000829992"/>
    </source>
</evidence>